<dbReference type="OrthoDB" id="8302170at2"/>
<evidence type="ECO:0000313" key="2">
    <source>
        <dbReference type="EMBL" id="TDK37115.1"/>
    </source>
</evidence>
<dbReference type="Proteomes" id="UP000295238">
    <property type="component" value="Unassembled WGS sequence"/>
</dbReference>
<dbReference type="Pfam" id="PF20242">
    <property type="entry name" value="Emfourin"/>
    <property type="match status" value="1"/>
</dbReference>
<dbReference type="RefSeq" id="WP_133315882.1">
    <property type="nucleotide sequence ID" value="NZ_SMTL01000002.1"/>
</dbReference>
<evidence type="ECO:0000313" key="3">
    <source>
        <dbReference type="Proteomes" id="UP000295238"/>
    </source>
</evidence>
<proteinExistence type="predicted"/>
<feature type="compositionally biased region" description="Polar residues" evidence="1">
    <location>
        <begin position="21"/>
        <end position="34"/>
    </location>
</feature>
<dbReference type="EMBL" id="SMTL01000002">
    <property type="protein sequence ID" value="TDK37115.1"/>
    <property type="molecule type" value="Genomic_DNA"/>
</dbReference>
<comment type="caution">
    <text evidence="2">The sequence shown here is derived from an EMBL/GenBank/DDBJ whole genome shotgun (WGS) entry which is preliminary data.</text>
</comment>
<dbReference type="InterPro" id="IPR049457">
    <property type="entry name" value="Emfourin"/>
</dbReference>
<organism evidence="2 3">
    <name type="scientific">Rhizobium deserti</name>
    <dbReference type="NCBI Taxonomy" id="2547961"/>
    <lineage>
        <taxon>Bacteria</taxon>
        <taxon>Pseudomonadati</taxon>
        <taxon>Pseudomonadota</taxon>
        <taxon>Alphaproteobacteria</taxon>
        <taxon>Hyphomicrobiales</taxon>
        <taxon>Rhizobiaceae</taxon>
        <taxon>Rhizobium/Agrobacterium group</taxon>
        <taxon>Rhizobium</taxon>
    </lineage>
</organism>
<protein>
    <submittedName>
        <fullName evidence="2">Uncharacterized protein</fullName>
    </submittedName>
</protein>
<keyword evidence="3" id="KW-1185">Reference proteome</keyword>
<sequence>MDDIHLERLGGMGGFGGANSALRSTGALSSTQLSDNDRRSVESLFQTGAPSDPAGAADMFRYRITWETEQGARTIEVPESAVPDTLRNAVKDELR</sequence>
<evidence type="ECO:0000256" key="1">
    <source>
        <dbReference type="SAM" id="MobiDB-lite"/>
    </source>
</evidence>
<accession>A0A4V6PLY6</accession>
<reference evidence="2 3" key="1">
    <citation type="submission" date="2019-03" db="EMBL/GenBank/DDBJ databases">
        <title>Rhizobium sp. nov., an bacterium isolated from biocrust in Mu Us Desert.</title>
        <authorList>
            <person name="Lixiong L."/>
        </authorList>
    </citation>
    <scope>NUCLEOTIDE SEQUENCE [LARGE SCALE GENOMIC DNA]</scope>
    <source>
        <strain evidence="2 3">SPY-1</strain>
    </source>
</reference>
<feature type="region of interest" description="Disordered" evidence="1">
    <location>
        <begin position="1"/>
        <end position="52"/>
    </location>
</feature>
<gene>
    <name evidence="2" type="ORF">E2F50_09460</name>
</gene>
<dbReference type="AlphaFoldDB" id="A0A4V6PLY6"/>
<name>A0A4V6PLY6_9HYPH</name>